<dbReference type="NCBIfam" id="NF033206">
    <property type="entry name" value="ScyE_fam"/>
    <property type="match status" value="1"/>
</dbReference>
<evidence type="ECO:0000313" key="3">
    <source>
        <dbReference type="Proteomes" id="UP000502996"/>
    </source>
</evidence>
<dbReference type="AlphaFoldDB" id="A0A6G6WFY9"/>
<dbReference type="SUPFAM" id="SSF63825">
    <property type="entry name" value="YWTD domain"/>
    <property type="match status" value="1"/>
</dbReference>
<reference evidence="2 3" key="1">
    <citation type="submission" date="2020-02" db="EMBL/GenBank/DDBJ databases">
        <title>Full genome sequence of Nocardioides sp. R-3366.</title>
        <authorList>
            <person name="Im W.-T."/>
        </authorList>
    </citation>
    <scope>NUCLEOTIDE SEQUENCE [LARGE SCALE GENOMIC DNA]</scope>
    <source>
        <strain evidence="2 3">R-3366</strain>
    </source>
</reference>
<dbReference type="PANTHER" id="PTHR40274">
    <property type="entry name" value="VIRGINIAMYCIN B LYASE"/>
    <property type="match status" value="1"/>
</dbReference>
<dbReference type="InterPro" id="IPR051344">
    <property type="entry name" value="Vgb"/>
</dbReference>
<dbReference type="RefSeq" id="WP_165234966.1">
    <property type="nucleotide sequence ID" value="NZ_CP049257.1"/>
</dbReference>
<dbReference type="InterPro" id="IPR048031">
    <property type="entry name" value="ScyD/ScyE-like"/>
</dbReference>
<dbReference type="Gene3D" id="2.120.10.30">
    <property type="entry name" value="TolB, C-terminal domain"/>
    <property type="match status" value="1"/>
</dbReference>
<feature type="chain" id="PRO_5026341385" evidence="1">
    <location>
        <begin position="26"/>
        <end position="360"/>
    </location>
</feature>
<protein>
    <submittedName>
        <fullName evidence="2">ScyD/ScyE family protein</fullName>
    </submittedName>
</protein>
<evidence type="ECO:0000313" key="2">
    <source>
        <dbReference type="EMBL" id="QIG44126.1"/>
    </source>
</evidence>
<evidence type="ECO:0000256" key="1">
    <source>
        <dbReference type="SAM" id="SignalP"/>
    </source>
</evidence>
<keyword evidence="3" id="KW-1185">Reference proteome</keyword>
<keyword evidence="1" id="KW-0732">Signal</keyword>
<dbReference type="InterPro" id="IPR011042">
    <property type="entry name" value="6-blade_b-propeller_TolB-like"/>
</dbReference>
<gene>
    <name evidence="2" type="ORF">G5V58_16290</name>
</gene>
<accession>A0A6G6WFY9</accession>
<feature type="signal peptide" evidence="1">
    <location>
        <begin position="1"/>
        <end position="25"/>
    </location>
</feature>
<dbReference type="EMBL" id="CP049257">
    <property type="protein sequence ID" value="QIG44126.1"/>
    <property type="molecule type" value="Genomic_DNA"/>
</dbReference>
<sequence length="360" mass="36292">MRHRHLVAAAAALLLAAGTAGSAHGAPGAVRAKPSVTPVAKHLVGPLSVAQAPDGTRYWTDSFAGPLYRQLPGGQPTVVFPGSKKFTAEAVSADGGVLRFATSHNNKVAHVWTLDAAGAPVAVADTFAYEKANNPDGRFTYGFLKTPKSCLAQLPKQIPGSYQGSVESHPYATASANGTTYVADAGANAILAISATGTVSTVAALKPVKVKVSASAAKANKLPSCVVGKKFALEAVPTDVEVGPDGQLYVTSLPGGPEDASLGLNGRVLRVDPATGAVSEVVGGLLSPTGVAVAANGDVYVAQLFPGVISRIAAGSHQAKTYAKVPFPAAVEATPTALLATVNALPGKGKPRGQVVTITP</sequence>
<dbReference type="PANTHER" id="PTHR40274:SF4">
    <property type="entry name" value="BLL1406 PROTEIN"/>
    <property type="match status" value="1"/>
</dbReference>
<proteinExistence type="predicted"/>
<name>A0A6G6WFY9_9ACTN</name>
<dbReference type="Proteomes" id="UP000502996">
    <property type="component" value="Chromosome"/>
</dbReference>
<dbReference type="KEGG" id="nano:G5V58_16290"/>
<organism evidence="2 3">
    <name type="scientific">Nocardioides anomalus</name>
    <dbReference type="NCBI Taxonomy" id="2712223"/>
    <lineage>
        <taxon>Bacteria</taxon>
        <taxon>Bacillati</taxon>
        <taxon>Actinomycetota</taxon>
        <taxon>Actinomycetes</taxon>
        <taxon>Propionibacteriales</taxon>
        <taxon>Nocardioidaceae</taxon>
        <taxon>Nocardioides</taxon>
    </lineage>
</organism>